<dbReference type="AlphaFoldDB" id="A0A8J2Z2S0"/>
<feature type="transmembrane region" description="Helical" evidence="9">
    <location>
        <begin position="43"/>
        <end position="62"/>
    </location>
</feature>
<keyword evidence="8 9" id="KW-0472">Membrane</keyword>
<feature type="transmembrane region" description="Helical" evidence="9">
    <location>
        <begin position="335"/>
        <end position="361"/>
    </location>
</feature>
<evidence type="ECO:0000256" key="5">
    <source>
        <dbReference type="ARBA" id="ARBA00022692"/>
    </source>
</evidence>
<dbReference type="Gene3D" id="1.20.1740.10">
    <property type="entry name" value="Amino acid/polyamine transporter I"/>
    <property type="match status" value="1"/>
</dbReference>
<evidence type="ECO:0000256" key="1">
    <source>
        <dbReference type="ARBA" id="ARBA00004429"/>
    </source>
</evidence>
<evidence type="ECO:0000313" key="11">
    <source>
        <dbReference type="Proteomes" id="UP000636949"/>
    </source>
</evidence>
<dbReference type="GO" id="GO:0005886">
    <property type="term" value="C:plasma membrane"/>
    <property type="evidence" value="ECO:0007669"/>
    <property type="project" value="UniProtKB-SubCell"/>
</dbReference>
<evidence type="ECO:0000256" key="7">
    <source>
        <dbReference type="ARBA" id="ARBA00022989"/>
    </source>
</evidence>
<gene>
    <name evidence="10" type="ORF">GCM10010995_03610</name>
</gene>
<keyword evidence="11" id="KW-1185">Reference proteome</keyword>
<dbReference type="InterPro" id="IPR013059">
    <property type="entry name" value="Trp_tyr_transpt"/>
</dbReference>
<keyword evidence="4" id="KW-0997">Cell inner membrane</keyword>
<evidence type="ECO:0000256" key="6">
    <source>
        <dbReference type="ARBA" id="ARBA00022970"/>
    </source>
</evidence>
<feature type="transmembrane region" description="Helical" evidence="9">
    <location>
        <begin position="181"/>
        <end position="197"/>
    </location>
</feature>
<evidence type="ECO:0000256" key="2">
    <source>
        <dbReference type="ARBA" id="ARBA00022448"/>
    </source>
</evidence>
<protein>
    <submittedName>
        <fullName evidence="10">Amino acid transporter</fullName>
    </submittedName>
</protein>
<dbReference type="PROSITE" id="PS51257">
    <property type="entry name" value="PROKAR_LIPOPROTEIN"/>
    <property type="match status" value="1"/>
</dbReference>
<dbReference type="GO" id="GO:0015173">
    <property type="term" value="F:aromatic amino acid transmembrane transporter activity"/>
    <property type="evidence" value="ECO:0007669"/>
    <property type="project" value="InterPro"/>
</dbReference>
<keyword evidence="7 9" id="KW-1133">Transmembrane helix</keyword>
<keyword evidence="6" id="KW-0029">Amino-acid transport</keyword>
<dbReference type="PANTHER" id="PTHR46997">
    <property type="entry name" value="LOW AFFINITY TRYPTOPHAN PERMEASE-RELATED"/>
    <property type="match status" value="1"/>
</dbReference>
<evidence type="ECO:0000256" key="9">
    <source>
        <dbReference type="SAM" id="Phobius"/>
    </source>
</evidence>
<organism evidence="10 11">
    <name type="scientific">Cysteiniphilum litorale</name>
    <dbReference type="NCBI Taxonomy" id="2056700"/>
    <lineage>
        <taxon>Bacteria</taxon>
        <taxon>Pseudomonadati</taxon>
        <taxon>Pseudomonadota</taxon>
        <taxon>Gammaproteobacteria</taxon>
        <taxon>Thiotrichales</taxon>
        <taxon>Fastidiosibacteraceae</taxon>
        <taxon>Cysteiniphilum</taxon>
    </lineage>
</organism>
<accession>A0A8J2Z2S0</accession>
<dbReference type="InterPro" id="IPR018227">
    <property type="entry name" value="Amino_acid_transport_2"/>
</dbReference>
<proteinExistence type="predicted"/>
<dbReference type="PRINTS" id="PR00166">
    <property type="entry name" value="AROAAPRMEASE"/>
</dbReference>
<evidence type="ECO:0000256" key="8">
    <source>
        <dbReference type="ARBA" id="ARBA00023136"/>
    </source>
</evidence>
<comment type="subcellular location">
    <subcellularLocation>
        <location evidence="1">Cell inner membrane</location>
        <topology evidence="1">Multi-pass membrane protein</topology>
    </subcellularLocation>
</comment>
<keyword evidence="5 9" id="KW-0812">Transmembrane</keyword>
<dbReference type="GO" id="GO:0003333">
    <property type="term" value="P:amino acid transmembrane transport"/>
    <property type="evidence" value="ECO:0007669"/>
    <property type="project" value="InterPro"/>
</dbReference>
<dbReference type="PANTHER" id="PTHR46997:SF2">
    <property type="entry name" value="TYROSINE-SPECIFIC TRANSPORT SYSTEM"/>
    <property type="match status" value="1"/>
</dbReference>
<sequence>MSLSSRGFGSAMIITGTSVGAGMLAIPATVAACGFWLASLLLIVVWFVMMLTALLLAEVNLAMPNGTNFSRMAHATLGKAGQLITWVSYLLLLYSLTAAYSAGGGNLVASGLNRVGIYLPNAVNSALFILILGFFVYIGTRAVDHANKALMLIKFLAFFAFVVAIVPSIQQTLLDVETRSFNFIWITFPILITSFGFHHIIPTLRSYVNSDRATLRKAIIFGSFIPLVIYLIWVLCTLGSIPIYGAESFQSIIQSGNASAGIVGSYHSTHIGSFAYLFESVAITTSFLGVTLGLFDFNRDTYRLQRPTHINKIAVFVITFLPPFLFAVFYPQGFIIALGYASIFVAILLIGLPAAMTWVIRARQNKNHLLSKTYLGIILLIAGAMILLEILTLFNVLPTL</sequence>
<reference evidence="10" key="1">
    <citation type="journal article" date="2014" name="Int. J. Syst. Evol. Microbiol.">
        <title>Complete genome sequence of Corynebacterium casei LMG S-19264T (=DSM 44701T), isolated from a smear-ripened cheese.</title>
        <authorList>
            <consortium name="US DOE Joint Genome Institute (JGI-PGF)"/>
            <person name="Walter F."/>
            <person name="Albersmeier A."/>
            <person name="Kalinowski J."/>
            <person name="Ruckert C."/>
        </authorList>
    </citation>
    <scope>NUCLEOTIDE SEQUENCE</scope>
    <source>
        <strain evidence="10">CGMCC 1.15758</strain>
    </source>
</reference>
<feature type="transmembrane region" description="Helical" evidence="9">
    <location>
        <begin position="12"/>
        <end position="37"/>
    </location>
</feature>
<reference evidence="10" key="2">
    <citation type="submission" date="2020-09" db="EMBL/GenBank/DDBJ databases">
        <authorList>
            <person name="Sun Q."/>
            <person name="Zhou Y."/>
        </authorList>
    </citation>
    <scope>NUCLEOTIDE SEQUENCE</scope>
    <source>
        <strain evidence="10">CGMCC 1.15758</strain>
    </source>
</reference>
<dbReference type="RefSeq" id="WP_117001460.1">
    <property type="nucleotide sequence ID" value="NZ_BMJS01000002.1"/>
</dbReference>
<feature type="transmembrane region" description="Helical" evidence="9">
    <location>
        <begin position="218"/>
        <end position="241"/>
    </location>
</feature>
<feature type="transmembrane region" description="Helical" evidence="9">
    <location>
        <begin position="274"/>
        <end position="297"/>
    </location>
</feature>
<feature type="transmembrane region" description="Helical" evidence="9">
    <location>
        <begin position="115"/>
        <end position="137"/>
    </location>
</feature>
<evidence type="ECO:0000313" key="10">
    <source>
        <dbReference type="EMBL" id="GGF89555.1"/>
    </source>
</evidence>
<feature type="transmembrane region" description="Helical" evidence="9">
    <location>
        <begin position="309"/>
        <end position="329"/>
    </location>
</feature>
<feature type="transmembrane region" description="Helical" evidence="9">
    <location>
        <begin position="373"/>
        <end position="397"/>
    </location>
</feature>
<evidence type="ECO:0000256" key="3">
    <source>
        <dbReference type="ARBA" id="ARBA00022475"/>
    </source>
</evidence>
<keyword evidence="3" id="KW-1003">Cell membrane</keyword>
<name>A0A8J2Z2S0_9GAMM</name>
<comment type="caution">
    <text evidence="10">The sequence shown here is derived from an EMBL/GenBank/DDBJ whole genome shotgun (WGS) entry which is preliminary data.</text>
</comment>
<dbReference type="EMBL" id="BMJS01000002">
    <property type="protein sequence ID" value="GGF89555.1"/>
    <property type="molecule type" value="Genomic_DNA"/>
</dbReference>
<keyword evidence="2" id="KW-0813">Transport</keyword>
<feature type="transmembrane region" description="Helical" evidence="9">
    <location>
        <begin position="83"/>
        <end position="103"/>
    </location>
</feature>
<feature type="transmembrane region" description="Helical" evidence="9">
    <location>
        <begin position="149"/>
        <end position="169"/>
    </location>
</feature>
<evidence type="ECO:0000256" key="4">
    <source>
        <dbReference type="ARBA" id="ARBA00022519"/>
    </source>
</evidence>
<dbReference type="Pfam" id="PF03222">
    <property type="entry name" value="Trp_Tyr_perm"/>
    <property type="match status" value="1"/>
</dbReference>
<dbReference type="OrthoDB" id="18749at2"/>
<dbReference type="Proteomes" id="UP000636949">
    <property type="component" value="Unassembled WGS sequence"/>
</dbReference>